<evidence type="ECO:0000313" key="3">
    <source>
        <dbReference type="EMBL" id="PRQ52299.1"/>
    </source>
</evidence>
<dbReference type="GO" id="GO:0047792">
    <property type="term" value="F:cyanohydrin beta-glucosyltransferase activity"/>
    <property type="evidence" value="ECO:0007669"/>
    <property type="project" value="UniProtKB-EC"/>
</dbReference>
<dbReference type="EMBL" id="PDCK01000040">
    <property type="protein sequence ID" value="PRQ52299.1"/>
    <property type="molecule type" value="Genomic_DNA"/>
</dbReference>
<proteinExistence type="inferred from homology"/>
<evidence type="ECO:0000313" key="4">
    <source>
        <dbReference type="Proteomes" id="UP000238479"/>
    </source>
</evidence>
<dbReference type="STRING" id="74649.A0A2P6S0U6"/>
<keyword evidence="4" id="KW-1185">Reference proteome</keyword>
<feature type="transmembrane region" description="Helical" evidence="2">
    <location>
        <begin position="12"/>
        <end position="32"/>
    </location>
</feature>
<dbReference type="GO" id="GO:0080043">
    <property type="term" value="F:quercetin 3-O-glucosyltransferase activity"/>
    <property type="evidence" value="ECO:0007669"/>
    <property type="project" value="TreeGrafter"/>
</dbReference>
<name>A0A2P6S0U6_ROSCH</name>
<gene>
    <name evidence="3" type="ORF">RchiOBHm_Chr2g0153931</name>
</gene>
<evidence type="ECO:0000256" key="2">
    <source>
        <dbReference type="SAM" id="Phobius"/>
    </source>
</evidence>
<sequence>MAFTFAAAEETGIPVTSFFPIVASGLMGYVQYPTLVEKELVSSCPLKGEKSCELQSFWVLWLFLLPVCHFTASLNVRKSKCSTTNQLEGSLHIAVGIHPQVYLQEFLCSVGHSLQNNTQISGVLAINGASGWRLVMTLVKREEVQSLVKELMEGKKGKEMKNKSTEWKTLAEDATAPHGSSSSNLDNLVNQLRVCEHRRCYKISTIYL</sequence>
<keyword evidence="2" id="KW-0812">Transmembrane</keyword>
<dbReference type="Gramene" id="PRQ52299">
    <property type="protein sequence ID" value="PRQ52299"/>
    <property type="gene ID" value="RchiOBHm_Chr2g0153931"/>
</dbReference>
<comment type="caution">
    <text evidence="3">The sequence shown here is derived from an EMBL/GenBank/DDBJ whole genome shotgun (WGS) entry which is preliminary data.</text>
</comment>
<feature type="transmembrane region" description="Helical" evidence="2">
    <location>
        <begin position="57"/>
        <end position="76"/>
    </location>
</feature>
<keyword evidence="2" id="KW-1133">Transmembrane helix</keyword>
<keyword evidence="3" id="KW-0328">Glycosyltransferase</keyword>
<keyword evidence="3" id="KW-0808">Transferase</keyword>
<keyword evidence="2" id="KW-0472">Membrane</keyword>
<dbReference type="SUPFAM" id="SSF53756">
    <property type="entry name" value="UDP-Glycosyltransferase/glycogen phosphorylase"/>
    <property type="match status" value="1"/>
</dbReference>
<accession>A0A2P6S0U6</accession>
<dbReference type="GO" id="GO:0080044">
    <property type="term" value="F:quercetin 7-O-glucosyltransferase activity"/>
    <property type="evidence" value="ECO:0007669"/>
    <property type="project" value="TreeGrafter"/>
</dbReference>
<dbReference type="Proteomes" id="UP000238479">
    <property type="component" value="Chromosome 2"/>
</dbReference>
<comment type="similarity">
    <text evidence="1">Belongs to the UDP-glycosyltransferase family.</text>
</comment>
<dbReference type="Gene3D" id="3.40.50.2000">
    <property type="entry name" value="Glycogen Phosphorylase B"/>
    <property type="match status" value="3"/>
</dbReference>
<protein>
    <submittedName>
        <fullName evidence="3">Putative cyanohydrin beta-glucosyltransferase</fullName>
        <ecNumber evidence="3">2.4.1.85</ecNumber>
    </submittedName>
</protein>
<organism evidence="3 4">
    <name type="scientific">Rosa chinensis</name>
    <name type="common">China rose</name>
    <dbReference type="NCBI Taxonomy" id="74649"/>
    <lineage>
        <taxon>Eukaryota</taxon>
        <taxon>Viridiplantae</taxon>
        <taxon>Streptophyta</taxon>
        <taxon>Embryophyta</taxon>
        <taxon>Tracheophyta</taxon>
        <taxon>Spermatophyta</taxon>
        <taxon>Magnoliopsida</taxon>
        <taxon>eudicotyledons</taxon>
        <taxon>Gunneridae</taxon>
        <taxon>Pentapetalae</taxon>
        <taxon>rosids</taxon>
        <taxon>fabids</taxon>
        <taxon>Rosales</taxon>
        <taxon>Rosaceae</taxon>
        <taxon>Rosoideae</taxon>
        <taxon>Rosoideae incertae sedis</taxon>
        <taxon>Rosa</taxon>
    </lineage>
</organism>
<dbReference type="PANTHER" id="PTHR11926:SF1516">
    <property type="entry name" value="GLYCOSYLTRANSFERASE"/>
    <property type="match status" value="1"/>
</dbReference>
<dbReference type="EC" id="2.4.1.85" evidence="3"/>
<evidence type="ECO:0000256" key="1">
    <source>
        <dbReference type="ARBA" id="ARBA00009995"/>
    </source>
</evidence>
<reference evidence="3 4" key="1">
    <citation type="journal article" date="2018" name="Nat. Genet.">
        <title>The Rosa genome provides new insights in the design of modern roses.</title>
        <authorList>
            <person name="Bendahmane M."/>
        </authorList>
    </citation>
    <scope>NUCLEOTIDE SEQUENCE [LARGE SCALE GENOMIC DNA]</scope>
    <source>
        <strain evidence="4">cv. Old Blush</strain>
    </source>
</reference>
<dbReference type="PANTHER" id="PTHR11926">
    <property type="entry name" value="GLUCOSYL/GLUCURONOSYL TRANSFERASES"/>
    <property type="match status" value="1"/>
</dbReference>
<dbReference type="AlphaFoldDB" id="A0A2P6S0U6"/>